<gene>
    <name evidence="1" type="ORF">GPECTOR_13g712</name>
</gene>
<evidence type="ECO:0000313" key="2">
    <source>
        <dbReference type="Proteomes" id="UP000075714"/>
    </source>
</evidence>
<reference evidence="2" key="1">
    <citation type="journal article" date="2016" name="Nat. Commun.">
        <title>The Gonium pectorale genome demonstrates co-option of cell cycle regulation during the evolution of multicellularity.</title>
        <authorList>
            <person name="Hanschen E.R."/>
            <person name="Marriage T.N."/>
            <person name="Ferris P.J."/>
            <person name="Hamaji T."/>
            <person name="Toyoda A."/>
            <person name="Fujiyama A."/>
            <person name="Neme R."/>
            <person name="Noguchi H."/>
            <person name="Minakuchi Y."/>
            <person name="Suzuki M."/>
            <person name="Kawai-Toyooka H."/>
            <person name="Smith D.R."/>
            <person name="Sparks H."/>
            <person name="Anderson J."/>
            <person name="Bakaric R."/>
            <person name="Luria V."/>
            <person name="Karger A."/>
            <person name="Kirschner M.W."/>
            <person name="Durand P.M."/>
            <person name="Michod R.E."/>
            <person name="Nozaki H."/>
            <person name="Olson B.J."/>
        </authorList>
    </citation>
    <scope>NUCLEOTIDE SEQUENCE [LARGE SCALE GENOMIC DNA]</scope>
    <source>
        <strain evidence="2">NIES-2863</strain>
    </source>
</reference>
<protein>
    <submittedName>
        <fullName evidence="1">Uncharacterized protein</fullName>
    </submittedName>
</protein>
<evidence type="ECO:0000313" key="1">
    <source>
        <dbReference type="EMBL" id="KXZ51225.1"/>
    </source>
</evidence>
<comment type="caution">
    <text evidence="1">The sequence shown here is derived from an EMBL/GenBank/DDBJ whole genome shotgun (WGS) entry which is preliminary data.</text>
</comment>
<sequence>MPLVGLESVAELLPTSVAAPLRLHAFVALGSSQDSNQCLLLDFLPERPTDPAIALALASGRGVPGILRVRQVDGWIRGKAIRTRLAGHLEPPLSDPEAQKAILGFNRLCIAWSGPT</sequence>
<dbReference type="AlphaFoldDB" id="A0A150GN73"/>
<dbReference type="OrthoDB" id="530022at2759"/>
<proteinExistence type="predicted"/>
<organism evidence="1 2">
    <name type="scientific">Gonium pectorale</name>
    <name type="common">Green alga</name>
    <dbReference type="NCBI Taxonomy" id="33097"/>
    <lineage>
        <taxon>Eukaryota</taxon>
        <taxon>Viridiplantae</taxon>
        <taxon>Chlorophyta</taxon>
        <taxon>core chlorophytes</taxon>
        <taxon>Chlorophyceae</taxon>
        <taxon>CS clade</taxon>
        <taxon>Chlamydomonadales</taxon>
        <taxon>Volvocaceae</taxon>
        <taxon>Gonium</taxon>
    </lineage>
</organism>
<keyword evidence="2" id="KW-1185">Reference proteome</keyword>
<accession>A0A150GN73</accession>
<dbReference type="EMBL" id="LSYV01000014">
    <property type="protein sequence ID" value="KXZ51225.1"/>
    <property type="molecule type" value="Genomic_DNA"/>
</dbReference>
<name>A0A150GN73_GONPE</name>
<dbReference type="Proteomes" id="UP000075714">
    <property type="component" value="Unassembled WGS sequence"/>
</dbReference>